<feature type="transmembrane region" description="Helical" evidence="10">
    <location>
        <begin position="55"/>
        <end position="76"/>
    </location>
</feature>
<reference evidence="12 13" key="1">
    <citation type="submission" date="2019-01" db="EMBL/GenBank/DDBJ databases">
        <title>Zoogloea oleivorans genome sequencing and assembly.</title>
        <authorList>
            <person name="Tancsics A."/>
            <person name="Farkas M."/>
            <person name="Kriszt B."/>
            <person name="Maroti G."/>
            <person name="Horvath B."/>
        </authorList>
    </citation>
    <scope>NUCLEOTIDE SEQUENCE [LARGE SCALE GENOMIC DNA]</scope>
    <source>
        <strain evidence="12 13">Buc</strain>
    </source>
</reference>
<dbReference type="Pfam" id="PF00122">
    <property type="entry name" value="E1-E2_ATPase"/>
    <property type="match status" value="1"/>
</dbReference>
<evidence type="ECO:0000256" key="9">
    <source>
        <dbReference type="ARBA" id="ARBA00023136"/>
    </source>
</evidence>
<evidence type="ECO:0000256" key="6">
    <source>
        <dbReference type="ARBA" id="ARBA00022840"/>
    </source>
</evidence>
<evidence type="ECO:0000259" key="11">
    <source>
        <dbReference type="SMART" id="SM00831"/>
    </source>
</evidence>
<dbReference type="GO" id="GO:0015662">
    <property type="term" value="F:P-type ion transporter activity"/>
    <property type="evidence" value="ECO:0007669"/>
    <property type="project" value="UniProtKB-ARBA"/>
</dbReference>
<dbReference type="Gene3D" id="2.70.150.10">
    <property type="entry name" value="Calcium-transporting ATPase, cytoplasmic transduction domain A"/>
    <property type="match status" value="1"/>
</dbReference>
<keyword evidence="9 10" id="KW-0472">Membrane</keyword>
<keyword evidence="6" id="KW-0067">ATP-binding</keyword>
<dbReference type="Gene3D" id="1.20.1110.10">
    <property type="entry name" value="Calcium-transporting ATPase, transmembrane domain"/>
    <property type="match status" value="1"/>
</dbReference>
<dbReference type="PANTHER" id="PTHR43294:SF21">
    <property type="entry name" value="CATION TRANSPORTING ATPASE"/>
    <property type="match status" value="1"/>
</dbReference>
<dbReference type="Gene3D" id="3.40.50.1000">
    <property type="entry name" value="HAD superfamily/HAD-like"/>
    <property type="match status" value="1"/>
</dbReference>
<dbReference type="SUPFAM" id="SSF81660">
    <property type="entry name" value="Metal cation-transporting ATPase, ATP-binding domain N"/>
    <property type="match status" value="1"/>
</dbReference>
<evidence type="ECO:0000256" key="8">
    <source>
        <dbReference type="ARBA" id="ARBA00022989"/>
    </source>
</evidence>
<dbReference type="Proteomes" id="UP000389128">
    <property type="component" value="Unassembled WGS sequence"/>
</dbReference>
<dbReference type="AlphaFoldDB" id="A0A6C2CXL2"/>
<evidence type="ECO:0000256" key="7">
    <source>
        <dbReference type="ARBA" id="ARBA00022967"/>
    </source>
</evidence>
<dbReference type="GO" id="GO:0016887">
    <property type="term" value="F:ATP hydrolysis activity"/>
    <property type="evidence" value="ECO:0007669"/>
    <property type="project" value="InterPro"/>
</dbReference>
<dbReference type="EMBL" id="SDKK01000009">
    <property type="protein sequence ID" value="TYC58516.1"/>
    <property type="molecule type" value="Genomic_DNA"/>
</dbReference>
<dbReference type="SUPFAM" id="SSF81665">
    <property type="entry name" value="Calcium ATPase, transmembrane domain M"/>
    <property type="match status" value="1"/>
</dbReference>
<dbReference type="InterPro" id="IPR023214">
    <property type="entry name" value="HAD_sf"/>
</dbReference>
<sequence>MKIHQLSASEALASVRSSAQGLVSADSAARLAEYGPNRVEPLAREHWALRLLKEFTHLFSVILWVAAGLAFLADWYDPGEGMARVGVAVVVVILLSGLFSFWQEARVERTLAALQGLLPSQVEVLRDGVVLKLAAEALVPGDVILLAQGDNVPADCRLIEAFGLRINRSTVTGESRPGSGDAAPSAEEQAIDARNILLAGTSVVAGQGRAVVFATGAHTEFGRIAHLTQIGSGEDSPLRREIAHLSRRIAYLALGIGAFFFALGSLVGVPFWRDLILSIGIIVALVPEGLLPTLTLSLVLAAQRMARRNVLIRHLPSVETLGSVTVICTDKTGTLTENRMRVRRVFLDLQLQDADTPAPGHDLFFRVARYCQDLTETRPDGRLELAGDPLEIALVEMAERLAPQPAPASRSDEWPFDSERMRQSVVYPDADGQMLYCKGALERVLPLCESIVLAGGAQALDEAARAAILRAQEEMAVAGLRVIALASRRLPPDCPRDAEEQALCFCGLAGIEDPPRADVEAAIATCHGAGIQVIMITGDHPGTAVAIARQIGLVRGDAPRVITGAELRRLHPAQLQLALDAPEILFARVAADQKMRIVEALKAKGYIVAVTGDGVNDAPALRAAHIGIAMGITGTDVAKEAADMVLLDDHFASIVTAIEEGRAVFQNIRKFLTYVLVHNVAELIPNLAFALFRIPLPLMPVQALAIDMGTDSLTALGLGVERGDPGLMTRPPRARSQRLLNTAVALRAYLFLGLYEAAAALAVFFHVLLGGGWTYGMALGGDDLLYRQATTACLSAIVLLQIVNVFLCRSALRSVFTTGLGGNRLILWGVALEVALILLIDYTPLGNELLGTAPIPASVWLFLLPWAVGMIAIEETRKFFARRHLAHATEFPVGRTSVRHAPPSKEPFP</sequence>
<dbReference type="Pfam" id="PF00690">
    <property type="entry name" value="Cation_ATPase_N"/>
    <property type="match status" value="1"/>
</dbReference>
<proteinExistence type="inferred from homology"/>
<evidence type="ECO:0000256" key="5">
    <source>
        <dbReference type="ARBA" id="ARBA00022741"/>
    </source>
</evidence>
<dbReference type="InterPro" id="IPR006068">
    <property type="entry name" value="ATPase_P-typ_cation-transptr_C"/>
</dbReference>
<evidence type="ECO:0000313" key="13">
    <source>
        <dbReference type="Proteomes" id="UP000389128"/>
    </source>
</evidence>
<dbReference type="RefSeq" id="WP_148579216.1">
    <property type="nucleotide sequence ID" value="NZ_SDKK01000009.1"/>
</dbReference>
<dbReference type="InterPro" id="IPR044492">
    <property type="entry name" value="P_typ_ATPase_HD_dom"/>
</dbReference>
<dbReference type="NCBIfam" id="TIGR01494">
    <property type="entry name" value="ATPase_P-type"/>
    <property type="match status" value="2"/>
</dbReference>
<dbReference type="PRINTS" id="PR00119">
    <property type="entry name" value="CATATPASE"/>
</dbReference>
<dbReference type="InterPro" id="IPR050510">
    <property type="entry name" value="Cation_transp_ATPase_P-type"/>
</dbReference>
<dbReference type="SMART" id="SM00831">
    <property type="entry name" value="Cation_ATPase_N"/>
    <property type="match status" value="1"/>
</dbReference>
<feature type="transmembrane region" description="Helical" evidence="10">
    <location>
        <begin position="82"/>
        <end position="102"/>
    </location>
</feature>
<comment type="similarity">
    <text evidence="2">Belongs to the cation transport ATPase (P-type) (TC 3.A.3) family. Type IIA subfamily.</text>
</comment>
<dbReference type="GO" id="GO:0005524">
    <property type="term" value="F:ATP binding"/>
    <property type="evidence" value="ECO:0007669"/>
    <property type="project" value="UniProtKB-KW"/>
</dbReference>
<organism evidence="12 13">
    <name type="scientific">Zoogloea oleivorans</name>
    <dbReference type="NCBI Taxonomy" id="1552750"/>
    <lineage>
        <taxon>Bacteria</taxon>
        <taxon>Pseudomonadati</taxon>
        <taxon>Pseudomonadota</taxon>
        <taxon>Betaproteobacteria</taxon>
        <taxon>Rhodocyclales</taxon>
        <taxon>Zoogloeaceae</taxon>
        <taxon>Zoogloea</taxon>
    </lineage>
</organism>
<evidence type="ECO:0000256" key="1">
    <source>
        <dbReference type="ARBA" id="ARBA00004651"/>
    </source>
</evidence>
<keyword evidence="8 10" id="KW-1133">Transmembrane helix</keyword>
<evidence type="ECO:0000256" key="3">
    <source>
        <dbReference type="ARBA" id="ARBA00022475"/>
    </source>
</evidence>
<dbReference type="InterPro" id="IPR001757">
    <property type="entry name" value="P_typ_ATPase"/>
</dbReference>
<feature type="transmembrane region" description="Helical" evidence="10">
    <location>
        <begin position="748"/>
        <end position="769"/>
    </location>
</feature>
<comment type="caution">
    <text evidence="12">The sequence shown here is derived from an EMBL/GenBank/DDBJ whole genome shotgun (WGS) entry which is preliminary data.</text>
</comment>
<dbReference type="Pfam" id="PF00689">
    <property type="entry name" value="Cation_ATPase_C"/>
    <property type="match status" value="1"/>
</dbReference>
<gene>
    <name evidence="12" type="ORF">ETQ85_11615</name>
</gene>
<dbReference type="GO" id="GO:1902600">
    <property type="term" value="P:proton transmembrane transport"/>
    <property type="evidence" value="ECO:0007669"/>
    <property type="project" value="TreeGrafter"/>
</dbReference>
<keyword evidence="13" id="KW-1185">Reference proteome</keyword>
<feature type="transmembrane region" description="Helical" evidence="10">
    <location>
        <begin position="789"/>
        <end position="812"/>
    </location>
</feature>
<keyword evidence="3" id="KW-1003">Cell membrane</keyword>
<feature type="transmembrane region" description="Helical" evidence="10">
    <location>
        <begin position="249"/>
        <end position="269"/>
    </location>
</feature>
<dbReference type="InterPro" id="IPR018303">
    <property type="entry name" value="ATPase_P-typ_P_site"/>
</dbReference>
<feature type="domain" description="Cation-transporting P-type ATPase N-terminal" evidence="11">
    <location>
        <begin position="2"/>
        <end position="75"/>
    </location>
</feature>
<dbReference type="InterPro" id="IPR023299">
    <property type="entry name" value="ATPase_P-typ_cyto_dom_N"/>
</dbReference>
<dbReference type="FunFam" id="3.40.50.1000:FF:000083">
    <property type="entry name" value="Sodium/potassium-transporting ATPase subunit alpha"/>
    <property type="match status" value="1"/>
</dbReference>
<protein>
    <submittedName>
        <fullName evidence="12">Cation-transporting P-type ATPase</fullName>
    </submittedName>
</protein>
<dbReference type="InterPro" id="IPR059000">
    <property type="entry name" value="ATPase_P-type_domA"/>
</dbReference>
<dbReference type="SFLD" id="SFLDG00002">
    <property type="entry name" value="C1.7:_P-type_atpase_like"/>
    <property type="match status" value="1"/>
</dbReference>
<dbReference type="Gene3D" id="3.40.1110.10">
    <property type="entry name" value="Calcium-transporting ATPase, cytoplasmic domain N"/>
    <property type="match status" value="1"/>
</dbReference>
<dbReference type="PANTHER" id="PTHR43294">
    <property type="entry name" value="SODIUM/POTASSIUM-TRANSPORTING ATPASE SUBUNIT ALPHA"/>
    <property type="match status" value="1"/>
</dbReference>
<dbReference type="InterPro" id="IPR023298">
    <property type="entry name" value="ATPase_P-typ_TM_dom_sf"/>
</dbReference>
<evidence type="ECO:0000313" key="12">
    <source>
        <dbReference type="EMBL" id="TYC58516.1"/>
    </source>
</evidence>
<accession>A0A6C2CXL2</accession>
<evidence type="ECO:0000256" key="4">
    <source>
        <dbReference type="ARBA" id="ARBA00022692"/>
    </source>
</evidence>
<dbReference type="InterPro" id="IPR036412">
    <property type="entry name" value="HAD-like_sf"/>
</dbReference>
<feature type="transmembrane region" description="Helical" evidence="10">
    <location>
        <begin position="855"/>
        <end position="873"/>
    </location>
</feature>
<dbReference type="Pfam" id="PF13246">
    <property type="entry name" value="Cation_ATPase"/>
    <property type="match status" value="1"/>
</dbReference>
<keyword evidence="7" id="KW-1278">Translocase</keyword>
<dbReference type="SUPFAM" id="SSF81653">
    <property type="entry name" value="Calcium ATPase, transduction domain A"/>
    <property type="match status" value="1"/>
</dbReference>
<keyword evidence="4 10" id="KW-0812">Transmembrane</keyword>
<keyword evidence="5" id="KW-0547">Nucleotide-binding</keyword>
<dbReference type="PROSITE" id="PS00154">
    <property type="entry name" value="ATPASE_E1_E2"/>
    <property type="match status" value="1"/>
</dbReference>
<dbReference type="GO" id="GO:0005886">
    <property type="term" value="C:plasma membrane"/>
    <property type="evidence" value="ECO:0007669"/>
    <property type="project" value="UniProtKB-SubCell"/>
</dbReference>
<evidence type="ECO:0000256" key="2">
    <source>
        <dbReference type="ARBA" id="ARBA00005675"/>
    </source>
</evidence>
<feature type="transmembrane region" description="Helical" evidence="10">
    <location>
        <begin position="275"/>
        <end position="301"/>
    </location>
</feature>
<dbReference type="OrthoDB" id="8552577at2"/>
<evidence type="ECO:0000256" key="10">
    <source>
        <dbReference type="SAM" id="Phobius"/>
    </source>
</evidence>
<dbReference type="SFLD" id="SFLDF00027">
    <property type="entry name" value="p-type_atpase"/>
    <property type="match status" value="1"/>
</dbReference>
<feature type="transmembrane region" description="Helical" evidence="10">
    <location>
        <begin position="824"/>
        <end position="843"/>
    </location>
</feature>
<dbReference type="InterPro" id="IPR004014">
    <property type="entry name" value="ATPase_P-typ_cation-transptr_N"/>
</dbReference>
<dbReference type="SUPFAM" id="SSF56784">
    <property type="entry name" value="HAD-like"/>
    <property type="match status" value="1"/>
</dbReference>
<dbReference type="GO" id="GO:0019829">
    <property type="term" value="F:ATPase-coupled monoatomic cation transmembrane transporter activity"/>
    <property type="evidence" value="ECO:0007669"/>
    <property type="project" value="TreeGrafter"/>
</dbReference>
<comment type="subcellular location">
    <subcellularLocation>
        <location evidence="1">Cell membrane</location>
        <topology evidence="1">Multi-pass membrane protein</topology>
    </subcellularLocation>
</comment>
<name>A0A6C2CXL2_9RHOO</name>
<dbReference type="PRINTS" id="PR00120">
    <property type="entry name" value="HATPASE"/>
</dbReference>
<dbReference type="SFLD" id="SFLDS00003">
    <property type="entry name" value="Haloacid_Dehalogenase"/>
    <property type="match status" value="1"/>
</dbReference>
<dbReference type="InterPro" id="IPR008250">
    <property type="entry name" value="ATPase_P-typ_transduc_dom_A_sf"/>
</dbReference>